<dbReference type="Pfam" id="PF24049">
    <property type="entry name" value="YOMG_N"/>
    <property type="match status" value="1"/>
</dbReference>
<proteinExistence type="predicted"/>
<evidence type="ECO:0000259" key="3">
    <source>
        <dbReference type="Pfam" id="PF24049"/>
    </source>
</evidence>
<dbReference type="InterPro" id="IPR010572">
    <property type="entry name" value="Tail_dom"/>
</dbReference>
<dbReference type="EMBL" id="MH884508">
    <property type="protein sequence ID" value="AYP68262.1"/>
    <property type="molecule type" value="Genomic_DNA"/>
</dbReference>
<protein>
    <submittedName>
        <fullName evidence="4">Uncharacterized protein</fullName>
    </submittedName>
</protein>
<keyword evidence="5" id="KW-1185">Reference proteome</keyword>
<evidence type="ECO:0000313" key="4">
    <source>
        <dbReference type="EMBL" id="AYP68262.1"/>
    </source>
</evidence>
<sequence length="888" mass="102304">MFINIDYNKRQQKARLHLAKPNKQIISHISEKFRDDLIVKLGDINELNFSIPHSIDGEENPHVDLIKEKMLIKLTLGSYKEWFVVDGIEEDGDDTDIFNVKCFSLGYELKGNRIPNFTRDAVNGTEALEDILEDSAWSIGVVDEIFNQMARSFDESSTNSLGLIVEAGKSFGALIVWDTENRKVSFKDMKTNGRFRGMTVNYGKFLRSIKRSRTTDELTTRLYIYGNEGLSINGVNPTGMDYIEDFSYFMYPFERDANKNVVQSSHFMSDELCHAILDHNALIADNSEMLKQWIEERNGKESLLVSLETDLMQLEMELEIIMNLLDMAKQSEDESLIEQRKSERDLKLEEVAQKRLEINAMENEIENLERQIIQVQDDISKEANFTPQLLDELKLYIIKNDWIDDRYTDAQELFDDGVKRFEEIRQPKVVLDVSIDNLMNVIEEQYYWDKIVLGDLIKVKYPQMKIEYMAKIIEIHYDLENSEISIKIANHKDFLNETEKLVQLLYSNASASSILQNNKYKWDKVNAIENEVNAILQGEWDANKNKITAGVNNSIEVGNRGVIIRNPDFPQEVVIMQSGIIALSKDGGETWKTAIKPDGIVAERLIGQIIAGQNLIITNNAGSFTFDNNGFRVKASAFVIESGSNPNDNLLDKFIDSSTFYEKFADDNIITPYEKKMLKIEWEKIVNKYDSISNRLSRFYEDAGTSIQDVNDFHTSYLDLYNYLFVQLHGDKPLLADTNMAFATNVNRSIFDQRFRNYYSLETSVEEQLSLRAKDLADEAKTIADEAKRNIEEVMDDVVWKIELHSTNGLTFRNNNINTTIIARVYRGMEDITSTLPVSSFIWEKKDKDGVIDETWTNNHRNVGNTIIITHQDVNQKATFRCDIKIEK</sequence>
<evidence type="ECO:0000259" key="2">
    <source>
        <dbReference type="Pfam" id="PF06605"/>
    </source>
</evidence>
<reference evidence="4 5" key="1">
    <citation type="submission" date="2018-09" db="EMBL/GenBank/DDBJ databases">
        <title>Comparative Genomic Analysis of Eight Novel Haloalkaliphilic Bacteriophages from Lake Elmenteita, Kenya.</title>
        <authorList>
            <person name="Akhwale J.K."/>
        </authorList>
    </citation>
    <scope>NUCLEOTIDE SEQUENCE [LARGE SCALE GENOMIC DNA]</scope>
</reference>
<evidence type="ECO:0000256" key="1">
    <source>
        <dbReference type="SAM" id="Coils"/>
    </source>
</evidence>
<dbReference type="Proteomes" id="UP000274199">
    <property type="component" value="Segment"/>
</dbReference>
<organism evidence="4 5">
    <name type="scientific">Bacillus phage vB_BcoS-136</name>
    <dbReference type="NCBI Taxonomy" id="2419619"/>
    <lineage>
        <taxon>Viruses</taxon>
        <taxon>Duplodnaviria</taxon>
        <taxon>Heunggongvirae</taxon>
        <taxon>Uroviricota</taxon>
        <taxon>Caudoviricetes</taxon>
        <taxon>Heleneionescovirinae</taxon>
        <taxon>Kenyattavirus</taxon>
        <taxon>Kenyattavirus kv136</taxon>
    </lineage>
</organism>
<feature type="coiled-coil region" evidence="1">
    <location>
        <begin position="297"/>
        <end position="378"/>
    </location>
</feature>
<evidence type="ECO:0000313" key="5">
    <source>
        <dbReference type="Proteomes" id="UP000274199"/>
    </source>
</evidence>
<feature type="domain" description="YOMG-like N-terminal" evidence="3">
    <location>
        <begin position="18"/>
        <end position="102"/>
    </location>
</feature>
<dbReference type="InterPro" id="IPR057796">
    <property type="entry name" value="YOMG-like_N"/>
</dbReference>
<feature type="domain" description="Tail spike" evidence="2">
    <location>
        <begin position="119"/>
        <end position="493"/>
    </location>
</feature>
<dbReference type="NCBIfam" id="TIGR01665">
    <property type="entry name" value="put_anti_recept"/>
    <property type="match status" value="2"/>
</dbReference>
<gene>
    <name evidence="4" type="ORF">vBBcoS136_00147</name>
</gene>
<dbReference type="Pfam" id="PF06605">
    <property type="entry name" value="Prophage_tail"/>
    <property type="match status" value="1"/>
</dbReference>
<accession>A0A3G3BVH4</accession>
<dbReference type="InterPro" id="IPR007119">
    <property type="entry name" value="Phage_tail_spike_N"/>
</dbReference>
<name>A0A3G3BVH4_9CAUD</name>
<keyword evidence="1" id="KW-0175">Coiled coil</keyword>